<gene>
    <name evidence="1" type="ORF">M3O51_12515</name>
</gene>
<dbReference type="EMBL" id="JAMBED010000026">
    <property type="protein sequence ID" value="MCL1552103.1"/>
    <property type="molecule type" value="Genomic_DNA"/>
</dbReference>
<evidence type="ECO:0000313" key="2">
    <source>
        <dbReference type="Proteomes" id="UP001167357"/>
    </source>
</evidence>
<evidence type="ECO:0008006" key="3">
    <source>
        <dbReference type="Google" id="ProtNLM"/>
    </source>
</evidence>
<comment type="caution">
    <text evidence="1">The sequence shown here is derived from an EMBL/GenBank/DDBJ whole genome shotgun (WGS) entry which is preliminary data.</text>
</comment>
<dbReference type="Proteomes" id="UP001167357">
    <property type="component" value="Unassembled WGS sequence"/>
</dbReference>
<dbReference type="GeneID" id="97209884"/>
<reference evidence="1" key="1">
    <citation type="submission" date="2022-04" db="EMBL/GenBank/DDBJ databases">
        <title>Genomic comparison of 19 strains of Xanthomonas nasturtii, a newly emerging watercress pathogen.</title>
        <authorList>
            <person name="Harrison J."/>
            <person name="Greer S."/>
            <person name="Hussain R."/>
            <person name="Lascelles D."/>
            <person name="Roberts M."/>
            <person name="Carter B."/>
            <person name="Bryning A."/>
            <person name="Carroll S."/>
            <person name="Aspin A."/>
            <person name="Cruz L."/>
            <person name="Cruz J."/>
            <person name="Grant M."/>
            <person name="Vicente J."/>
            <person name="Studholme D.J."/>
        </authorList>
    </citation>
    <scope>NUCLEOTIDE SEQUENCE</scope>
    <source>
        <strain evidence="1">10016B</strain>
    </source>
</reference>
<proteinExistence type="predicted"/>
<keyword evidence="2" id="KW-1185">Reference proteome</keyword>
<sequence length="94" mass="10624">MRSTIVEIFSDQANASVMRHPDRRFPGVLVQGDSLYAMCLQADAACANAKQLINSDNYDELNDLRNRLWDYLNHYKAVLGEHKVPLPFRESAGA</sequence>
<name>A0ABT0LRX9_9XANT</name>
<organism evidence="1 2">
    <name type="scientific">Xanthomonas nasturtii</name>
    <dbReference type="NCBI Taxonomy" id="1843581"/>
    <lineage>
        <taxon>Bacteria</taxon>
        <taxon>Pseudomonadati</taxon>
        <taxon>Pseudomonadota</taxon>
        <taxon>Gammaproteobacteria</taxon>
        <taxon>Lysobacterales</taxon>
        <taxon>Lysobacteraceae</taxon>
        <taxon>Xanthomonas</taxon>
    </lineage>
</organism>
<protein>
    <recommendedName>
        <fullName evidence="3">DUF3077 domain-containing protein</fullName>
    </recommendedName>
</protein>
<dbReference type="RefSeq" id="WP_147308491.1">
    <property type="nucleotide sequence ID" value="NZ_CP142004.2"/>
</dbReference>
<accession>A0ABT0LRX9</accession>
<evidence type="ECO:0000313" key="1">
    <source>
        <dbReference type="EMBL" id="MCL1552103.1"/>
    </source>
</evidence>
<dbReference type="InterPro" id="IPR053801">
    <property type="entry name" value="DUF6959"/>
</dbReference>
<dbReference type="Pfam" id="PF22281">
    <property type="entry name" value="DUF6959"/>
    <property type="match status" value="1"/>
</dbReference>